<dbReference type="EMBL" id="QUSW01000001">
    <property type="protein sequence ID" value="RQP25651.1"/>
    <property type="molecule type" value="Genomic_DNA"/>
</dbReference>
<organism evidence="4 5">
    <name type="scientific">Piscinibacter terrae</name>
    <dbReference type="NCBI Taxonomy" id="2496871"/>
    <lineage>
        <taxon>Bacteria</taxon>
        <taxon>Pseudomonadati</taxon>
        <taxon>Pseudomonadota</taxon>
        <taxon>Betaproteobacteria</taxon>
        <taxon>Burkholderiales</taxon>
        <taxon>Sphaerotilaceae</taxon>
        <taxon>Piscinibacter</taxon>
    </lineage>
</organism>
<keyword evidence="5" id="KW-1185">Reference proteome</keyword>
<proteinExistence type="inferred from homology"/>
<dbReference type="Pfam" id="PF13458">
    <property type="entry name" value="Peripla_BP_6"/>
    <property type="match status" value="1"/>
</dbReference>
<dbReference type="InterPro" id="IPR028082">
    <property type="entry name" value="Peripla_BP_I"/>
</dbReference>
<evidence type="ECO:0000313" key="4">
    <source>
        <dbReference type="EMBL" id="RQP25651.1"/>
    </source>
</evidence>
<gene>
    <name evidence="4" type="ORF">DZC73_00810</name>
</gene>
<accession>A0A3N7HX60</accession>
<comment type="similarity">
    <text evidence="1">Belongs to the leucine-binding protein family.</text>
</comment>
<reference evidence="4 5" key="2">
    <citation type="submission" date="2018-12" db="EMBL/GenBank/DDBJ databases">
        <title>Rhizobacter gummiphilus sp. nov., a rubber-degrading bacterium isolated from the soil of a botanical garden in Japan.</title>
        <authorList>
            <person name="Shunsuke S.S."/>
        </authorList>
    </citation>
    <scope>NUCLEOTIDE SEQUENCE [LARGE SCALE GENOMIC DNA]</scope>
    <source>
        <strain evidence="4 5">S-16</strain>
    </source>
</reference>
<name>A0A3N7HX60_9BURK</name>
<sequence length="393" mass="41575">MLAESKTLAGHRHCPGGKLVNRRDLLVGGSALFATGLTWSAKTDSTTNVVTFGQSASLTGGQAAYGKDVRDGILAAFTAANKSDSKTRFELVSLDDGGDKERCKANVKKLIAEGVTSLVGLTSGAAAEACLPIVEEARIVMLGTASGNMGIRSDKLTMAYHVRSGYDDEYKRMLAYVKEFNMSRVGYVYLKDTSPANAAAMNAALEAVGIKMTVSVPLDRNAKSFEAEAKTLLDAKLDCVLFTTNAGPIAKIINLMAASKYAGFYFSSSFAGQALIDDITGKGQSVIMSQVVPRPNAIAMGVVKRCSEDLAALGTDTRIGFTSLEGYIVGRVAVEAARSALKGGDASRSRFRSALSELNLDLSGYKTHFTSRSPQGSRFVDVVAIDRTGRIIG</sequence>
<keyword evidence="2" id="KW-0732">Signal</keyword>
<dbReference type="InterPro" id="IPR028081">
    <property type="entry name" value="Leu-bd"/>
</dbReference>
<evidence type="ECO:0000256" key="1">
    <source>
        <dbReference type="ARBA" id="ARBA00010062"/>
    </source>
</evidence>
<dbReference type="SUPFAM" id="SSF53822">
    <property type="entry name" value="Periplasmic binding protein-like I"/>
    <property type="match status" value="1"/>
</dbReference>
<protein>
    <recommendedName>
        <fullName evidence="3">Leucine-binding protein domain-containing protein</fullName>
    </recommendedName>
</protein>
<dbReference type="Gene3D" id="3.40.50.2300">
    <property type="match status" value="2"/>
</dbReference>
<evidence type="ECO:0000256" key="2">
    <source>
        <dbReference type="ARBA" id="ARBA00022729"/>
    </source>
</evidence>
<reference evidence="4 5" key="1">
    <citation type="submission" date="2018-08" db="EMBL/GenBank/DDBJ databases">
        <authorList>
            <person name="Khan S.A."/>
            <person name="Jeon C.O."/>
            <person name="Chun B.H."/>
            <person name="Jeong S.E."/>
        </authorList>
    </citation>
    <scope>NUCLEOTIDE SEQUENCE [LARGE SCALE GENOMIC DNA]</scope>
    <source>
        <strain evidence="4 5">S-16</strain>
    </source>
</reference>
<dbReference type="AlphaFoldDB" id="A0A3N7HX60"/>
<dbReference type="CDD" id="cd06326">
    <property type="entry name" value="PBP1_ABC_ligand_binding-like"/>
    <property type="match status" value="1"/>
</dbReference>
<evidence type="ECO:0000259" key="3">
    <source>
        <dbReference type="Pfam" id="PF13458"/>
    </source>
</evidence>
<dbReference type="PANTHER" id="PTHR47235:SF1">
    <property type="entry name" value="BLR6548 PROTEIN"/>
    <property type="match status" value="1"/>
</dbReference>
<dbReference type="PANTHER" id="PTHR47235">
    <property type="entry name" value="BLR6548 PROTEIN"/>
    <property type="match status" value="1"/>
</dbReference>
<evidence type="ECO:0000313" key="5">
    <source>
        <dbReference type="Proteomes" id="UP000267464"/>
    </source>
</evidence>
<feature type="domain" description="Leucine-binding protein" evidence="3">
    <location>
        <begin position="50"/>
        <end position="383"/>
    </location>
</feature>
<comment type="caution">
    <text evidence="4">The sequence shown here is derived from an EMBL/GenBank/DDBJ whole genome shotgun (WGS) entry which is preliminary data.</text>
</comment>
<dbReference type="Proteomes" id="UP000267464">
    <property type="component" value="Unassembled WGS sequence"/>
</dbReference>